<keyword evidence="3 6" id="KW-0808">Transferase</keyword>
<sequence>MSESERVVLRSPSNPQVKHLVRMRNNRARRKAGCVIVDGWRETCQAISAKMVLKGLYFCPGELKQDDVAGQDDVVGQDEWHDHHWRDRVLSDSAASKKSVWVSSAILDKIGYGESSRGVVAEFERPATSFDTFGSKLAALGSPDPVILVLDRIEKPGNIGAIFRTADAAGVDAVLICDGGDSFHPNAIRSSSGGVFHVPWAEGTFEEVAGYLQSINARIMAARVESSESCWTKDYSGCIAIVVGNEADGLQDRWSKVGGKLTEGIHIPMAGQVDSLNVSVAAAVLAFTAKQARLTAK</sequence>
<keyword evidence="2 6" id="KW-0489">Methyltransferase</keyword>
<keyword evidence="7" id="KW-1185">Reference proteome</keyword>
<evidence type="ECO:0000256" key="2">
    <source>
        <dbReference type="ARBA" id="ARBA00022603"/>
    </source>
</evidence>
<gene>
    <name evidence="6" type="primary">rlmB</name>
    <name evidence="6" type="ORF">Pla22_03710</name>
</gene>
<evidence type="ECO:0000259" key="5">
    <source>
        <dbReference type="Pfam" id="PF22435"/>
    </source>
</evidence>
<dbReference type="GO" id="GO:0008173">
    <property type="term" value="F:RNA methyltransferase activity"/>
    <property type="evidence" value="ECO:0007669"/>
    <property type="project" value="InterPro"/>
</dbReference>
<dbReference type="Gene3D" id="3.30.1330.30">
    <property type="match status" value="1"/>
</dbReference>
<dbReference type="InterPro" id="IPR029026">
    <property type="entry name" value="tRNA_m1G_MTases_N"/>
</dbReference>
<organism evidence="6 7">
    <name type="scientific">Rubripirellula amarantea</name>
    <dbReference type="NCBI Taxonomy" id="2527999"/>
    <lineage>
        <taxon>Bacteria</taxon>
        <taxon>Pseudomonadati</taxon>
        <taxon>Planctomycetota</taxon>
        <taxon>Planctomycetia</taxon>
        <taxon>Pirellulales</taxon>
        <taxon>Pirellulaceae</taxon>
        <taxon>Rubripirellula</taxon>
    </lineage>
</organism>
<name>A0A5C5WR76_9BACT</name>
<dbReference type="InterPro" id="IPR029028">
    <property type="entry name" value="Alpha/beta_knot_MTases"/>
</dbReference>
<evidence type="ECO:0000313" key="6">
    <source>
        <dbReference type="EMBL" id="TWT52745.1"/>
    </source>
</evidence>
<dbReference type="InterPro" id="IPR029064">
    <property type="entry name" value="Ribosomal_eL30-like_sf"/>
</dbReference>
<dbReference type="SUPFAM" id="SSF75217">
    <property type="entry name" value="alpha/beta knot"/>
    <property type="match status" value="1"/>
</dbReference>
<proteinExistence type="inferred from homology"/>
<dbReference type="InterPro" id="IPR001537">
    <property type="entry name" value="SpoU_MeTrfase"/>
</dbReference>
<dbReference type="PANTHER" id="PTHR43191:SF2">
    <property type="entry name" value="RRNA METHYLTRANSFERASE 3, MITOCHONDRIAL"/>
    <property type="match status" value="1"/>
</dbReference>
<evidence type="ECO:0000256" key="3">
    <source>
        <dbReference type="ARBA" id="ARBA00022679"/>
    </source>
</evidence>
<dbReference type="EMBL" id="SJPI01000001">
    <property type="protein sequence ID" value="TWT52745.1"/>
    <property type="molecule type" value="Genomic_DNA"/>
</dbReference>
<accession>A0A5C5WR76</accession>
<dbReference type="AlphaFoldDB" id="A0A5C5WR76"/>
<dbReference type="GO" id="GO:0032259">
    <property type="term" value="P:methylation"/>
    <property type="evidence" value="ECO:0007669"/>
    <property type="project" value="UniProtKB-KW"/>
</dbReference>
<evidence type="ECO:0000256" key="1">
    <source>
        <dbReference type="ARBA" id="ARBA00007228"/>
    </source>
</evidence>
<comment type="caution">
    <text evidence="6">The sequence shown here is derived from an EMBL/GenBank/DDBJ whole genome shotgun (WGS) entry which is preliminary data.</text>
</comment>
<dbReference type="SUPFAM" id="SSF55315">
    <property type="entry name" value="L30e-like"/>
    <property type="match status" value="1"/>
</dbReference>
<dbReference type="InterPro" id="IPR051259">
    <property type="entry name" value="rRNA_Methyltransferase"/>
</dbReference>
<dbReference type="InterPro" id="IPR053888">
    <property type="entry name" value="MRM3-like_sub_bind"/>
</dbReference>
<feature type="domain" description="MRM3-like substrate binding" evidence="5">
    <location>
        <begin position="14"/>
        <end position="121"/>
    </location>
</feature>
<dbReference type="Gene3D" id="3.40.1280.10">
    <property type="match status" value="1"/>
</dbReference>
<protein>
    <submittedName>
        <fullName evidence="6">23S rRNA (Guanosine-2'-O-)-methyltransferase RlmB</fullName>
        <ecNumber evidence="6">2.1.1.185</ecNumber>
    </submittedName>
</protein>
<dbReference type="Pfam" id="PF22435">
    <property type="entry name" value="MRM3-like_sub_bind"/>
    <property type="match status" value="1"/>
</dbReference>
<dbReference type="OrthoDB" id="9794400at2"/>
<reference evidence="6 7" key="1">
    <citation type="submission" date="2019-02" db="EMBL/GenBank/DDBJ databases">
        <title>Deep-cultivation of Planctomycetes and their phenomic and genomic characterization uncovers novel biology.</title>
        <authorList>
            <person name="Wiegand S."/>
            <person name="Jogler M."/>
            <person name="Boedeker C."/>
            <person name="Pinto D."/>
            <person name="Vollmers J."/>
            <person name="Rivas-Marin E."/>
            <person name="Kohn T."/>
            <person name="Peeters S.H."/>
            <person name="Heuer A."/>
            <person name="Rast P."/>
            <person name="Oberbeckmann S."/>
            <person name="Bunk B."/>
            <person name="Jeske O."/>
            <person name="Meyerdierks A."/>
            <person name="Storesund J.E."/>
            <person name="Kallscheuer N."/>
            <person name="Luecker S."/>
            <person name="Lage O.M."/>
            <person name="Pohl T."/>
            <person name="Merkel B.J."/>
            <person name="Hornburger P."/>
            <person name="Mueller R.-W."/>
            <person name="Bruemmer F."/>
            <person name="Labrenz M."/>
            <person name="Spormann A.M."/>
            <person name="Op Den Camp H."/>
            <person name="Overmann J."/>
            <person name="Amann R."/>
            <person name="Jetten M.S.M."/>
            <person name="Mascher T."/>
            <person name="Medema M.H."/>
            <person name="Devos D.P."/>
            <person name="Kaster A.-K."/>
            <person name="Ovreas L."/>
            <person name="Rohde M."/>
            <person name="Galperin M.Y."/>
            <person name="Jogler C."/>
        </authorList>
    </citation>
    <scope>NUCLEOTIDE SEQUENCE [LARGE SCALE GENOMIC DNA]</scope>
    <source>
        <strain evidence="6 7">Pla22</strain>
    </source>
</reference>
<dbReference type="PANTHER" id="PTHR43191">
    <property type="entry name" value="RRNA METHYLTRANSFERASE 3"/>
    <property type="match status" value="1"/>
</dbReference>
<evidence type="ECO:0000259" key="4">
    <source>
        <dbReference type="Pfam" id="PF00588"/>
    </source>
</evidence>
<dbReference type="RefSeq" id="WP_146513067.1">
    <property type="nucleotide sequence ID" value="NZ_SJPI01000001.1"/>
</dbReference>
<dbReference type="GO" id="GO:0003723">
    <property type="term" value="F:RNA binding"/>
    <property type="evidence" value="ECO:0007669"/>
    <property type="project" value="InterPro"/>
</dbReference>
<dbReference type="Proteomes" id="UP000316598">
    <property type="component" value="Unassembled WGS sequence"/>
</dbReference>
<dbReference type="GO" id="GO:0006396">
    <property type="term" value="P:RNA processing"/>
    <property type="evidence" value="ECO:0007669"/>
    <property type="project" value="InterPro"/>
</dbReference>
<comment type="similarity">
    <text evidence="1">Belongs to the class IV-like SAM-binding methyltransferase superfamily. RNA methyltransferase TrmH family.</text>
</comment>
<evidence type="ECO:0000313" key="7">
    <source>
        <dbReference type="Proteomes" id="UP000316598"/>
    </source>
</evidence>
<dbReference type="EC" id="2.1.1.185" evidence="6"/>
<feature type="domain" description="tRNA/rRNA methyltransferase SpoU type" evidence="4">
    <location>
        <begin position="146"/>
        <end position="286"/>
    </location>
</feature>
<dbReference type="Pfam" id="PF00588">
    <property type="entry name" value="SpoU_methylase"/>
    <property type="match status" value="1"/>
</dbReference>